<evidence type="ECO:0000313" key="2">
    <source>
        <dbReference type="EMBL" id="KAL1536521.1"/>
    </source>
</evidence>
<feature type="signal peptide" evidence="1">
    <location>
        <begin position="1"/>
        <end position="23"/>
    </location>
</feature>
<evidence type="ECO:0000256" key="1">
    <source>
        <dbReference type="SAM" id="SignalP"/>
    </source>
</evidence>
<reference evidence="2 3" key="1">
    <citation type="submission" date="2024-06" db="EMBL/GenBank/DDBJ databases">
        <title>A chromosome level genome sequence of Diviner's sage (Salvia divinorum).</title>
        <authorList>
            <person name="Ford S.A."/>
            <person name="Ro D.-K."/>
            <person name="Ness R.W."/>
            <person name="Phillips M.A."/>
        </authorList>
    </citation>
    <scope>NUCLEOTIDE SEQUENCE [LARGE SCALE GENOMIC DNA]</scope>
    <source>
        <strain evidence="2">SAF-2024a</strain>
        <tissue evidence="2">Leaf</tissue>
    </source>
</reference>
<name>A0ABD1FXF7_SALDI</name>
<keyword evidence="1" id="KW-0732">Signal</keyword>
<feature type="chain" id="PRO_5044762163" description="Secreted protein" evidence="1">
    <location>
        <begin position="24"/>
        <end position="100"/>
    </location>
</feature>
<dbReference type="Proteomes" id="UP001567538">
    <property type="component" value="Unassembled WGS sequence"/>
</dbReference>
<dbReference type="AlphaFoldDB" id="A0ABD1FXF7"/>
<proteinExistence type="predicted"/>
<keyword evidence="3" id="KW-1185">Reference proteome</keyword>
<comment type="caution">
    <text evidence="2">The sequence shown here is derived from an EMBL/GenBank/DDBJ whole genome shotgun (WGS) entry which is preliminary data.</text>
</comment>
<protein>
    <recommendedName>
        <fullName evidence="4">Secreted protein</fullName>
    </recommendedName>
</protein>
<dbReference type="EMBL" id="JBEAFC010000011">
    <property type="protein sequence ID" value="KAL1536521.1"/>
    <property type="molecule type" value="Genomic_DNA"/>
</dbReference>
<evidence type="ECO:0000313" key="3">
    <source>
        <dbReference type="Proteomes" id="UP001567538"/>
    </source>
</evidence>
<sequence>MPERPAARCLLLLSSLSASLLNSRQHRNRQAKTRSICSSHHLSLTAPQPPLELCPPPPRQCLTIDYSLVFFLVWCDKVKDFLPIEVPGTQHIAIEQGAEA</sequence>
<evidence type="ECO:0008006" key="4">
    <source>
        <dbReference type="Google" id="ProtNLM"/>
    </source>
</evidence>
<organism evidence="2 3">
    <name type="scientific">Salvia divinorum</name>
    <name type="common">Maria pastora</name>
    <name type="synonym">Diviner's sage</name>
    <dbReference type="NCBI Taxonomy" id="28513"/>
    <lineage>
        <taxon>Eukaryota</taxon>
        <taxon>Viridiplantae</taxon>
        <taxon>Streptophyta</taxon>
        <taxon>Embryophyta</taxon>
        <taxon>Tracheophyta</taxon>
        <taxon>Spermatophyta</taxon>
        <taxon>Magnoliopsida</taxon>
        <taxon>eudicotyledons</taxon>
        <taxon>Gunneridae</taxon>
        <taxon>Pentapetalae</taxon>
        <taxon>asterids</taxon>
        <taxon>lamiids</taxon>
        <taxon>Lamiales</taxon>
        <taxon>Lamiaceae</taxon>
        <taxon>Nepetoideae</taxon>
        <taxon>Mentheae</taxon>
        <taxon>Salviinae</taxon>
        <taxon>Salvia</taxon>
        <taxon>Salvia subgen. Calosphace</taxon>
    </lineage>
</organism>
<accession>A0ABD1FXF7</accession>
<gene>
    <name evidence="2" type="ORF">AAHA92_29159</name>
</gene>